<evidence type="ECO:0000313" key="2">
    <source>
        <dbReference type="EMBL" id="EAY10806.1"/>
    </source>
</evidence>
<evidence type="ECO:0000313" key="3">
    <source>
        <dbReference type="Proteomes" id="UP000001542"/>
    </source>
</evidence>
<reference evidence="2" key="1">
    <citation type="submission" date="2006-10" db="EMBL/GenBank/DDBJ databases">
        <authorList>
            <person name="Amadeo P."/>
            <person name="Zhao Q."/>
            <person name="Wortman J."/>
            <person name="Fraser-Liggett C."/>
            <person name="Carlton J."/>
        </authorList>
    </citation>
    <scope>NUCLEOTIDE SEQUENCE</scope>
    <source>
        <strain evidence="2">G3</strain>
    </source>
</reference>
<name>A2E9C1_TRIV3</name>
<organism evidence="2 3">
    <name type="scientific">Trichomonas vaginalis (strain ATCC PRA-98 / G3)</name>
    <dbReference type="NCBI Taxonomy" id="412133"/>
    <lineage>
        <taxon>Eukaryota</taxon>
        <taxon>Metamonada</taxon>
        <taxon>Parabasalia</taxon>
        <taxon>Trichomonadida</taxon>
        <taxon>Trichomonadidae</taxon>
        <taxon>Trichomonas</taxon>
    </lineage>
</organism>
<dbReference type="VEuPathDB" id="TrichDB:TVAG_122100"/>
<dbReference type="Proteomes" id="UP000001542">
    <property type="component" value="Unassembled WGS sequence"/>
</dbReference>
<keyword evidence="3" id="KW-1185">Reference proteome</keyword>
<dbReference type="InParanoid" id="A2E9C1"/>
<accession>A2E9C1</accession>
<reference evidence="2" key="2">
    <citation type="journal article" date="2007" name="Science">
        <title>Draft genome sequence of the sexually transmitted pathogen Trichomonas vaginalis.</title>
        <authorList>
            <person name="Carlton J.M."/>
            <person name="Hirt R.P."/>
            <person name="Silva J.C."/>
            <person name="Delcher A.L."/>
            <person name="Schatz M."/>
            <person name="Zhao Q."/>
            <person name="Wortman J.R."/>
            <person name="Bidwell S.L."/>
            <person name="Alsmark U.C.M."/>
            <person name="Besteiro S."/>
            <person name="Sicheritz-Ponten T."/>
            <person name="Noel C.J."/>
            <person name="Dacks J.B."/>
            <person name="Foster P.G."/>
            <person name="Simillion C."/>
            <person name="Van de Peer Y."/>
            <person name="Miranda-Saavedra D."/>
            <person name="Barton G.J."/>
            <person name="Westrop G.D."/>
            <person name="Mueller S."/>
            <person name="Dessi D."/>
            <person name="Fiori P.L."/>
            <person name="Ren Q."/>
            <person name="Paulsen I."/>
            <person name="Zhang H."/>
            <person name="Bastida-Corcuera F.D."/>
            <person name="Simoes-Barbosa A."/>
            <person name="Brown M.T."/>
            <person name="Hayes R.D."/>
            <person name="Mukherjee M."/>
            <person name="Okumura C.Y."/>
            <person name="Schneider R."/>
            <person name="Smith A.J."/>
            <person name="Vanacova S."/>
            <person name="Villalvazo M."/>
            <person name="Haas B.J."/>
            <person name="Pertea M."/>
            <person name="Feldblyum T.V."/>
            <person name="Utterback T.R."/>
            <person name="Shu C.L."/>
            <person name="Osoegawa K."/>
            <person name="de Jong P.J."/>
            <person name="Hrdy I."/>
            <person name="Horvathova L."/>
            <person name="Zubacova Z."/>
            <person name="Dolezal P."/>
            <person name="Malik S.B."/>
            <person name="Logsdon J.M. Jr."/>
            <person name="Henze K."/>
            <person name="Gupta A."/>
            <person name="Wang C.C."/>
            <person name="Dunne R.L."/>
            <person name="Upcroft J.A."/>
            <person name="Upcroft P."/>
            <person name="White O."/>
            <person name="Salzberg S.L."/>
            <person name="Tang P."/>
            <person name="Chiu C.-H."/>
            <person name="Lee Y.-S."/>
            <person name="Embley T.M."/>
            <person name="Coombs G.H."/>
            <person name="Mottram J.C."/>
            <person name="Tachezy J."/>
            <person name="Fraser-Liggett C.M."/>
            <person name="Johnson P.J."/>
        </authorList>
    </citation>
    <scope>NUCLEOTIDE SEQUENCE [LARGE SCALE GENOMIC DNA]</scope>
    <source>
        <strain evidence="2">G3</strain>
    </source>
</reference>
<dbReference type="RefSeq" id="XP_001323029.1">
    <property type="nucleotide sequence ID" value="XM_001322994.1"/>
</dbReference>
<gene>
    <name evidence="2" type="ORF">TVAG_122100</name>
</gene>
<dbReference type="VEuPathDB" id="TrichDB:TVAGG3_0421060"/>
<dbReference type="AlphaFoldDB" id="A2E9C1"/>
<protein>
    <submittedName>
        <fullName evidence="2">Glutamic acid-rich protein, putative</fullName>
    </submittedName>
</protein>
<dbReference type="EMBL" id="DS113332">
    <property type="protein sequence ID" value="EAY10806.1"/>
    <property type="molecule type" value="Genomic_DNA"/>
</dbReference>
<feature type="compositionally biased region" description="Basic and acidic residues" evidence="1">
    <location>
        <begin position="32"/>
        <end position="52"/>
    </location>
</feature>
<feature type="region of interest" description="Disordered" evidence="1">
    <location>
        <begin position="32"/>
        <end position="77"/>
    </location>
</feature>
<evidence type="ECO:0000256" key="1">
    <source>
        <dbReference type="SAM" id="MobiDB-lite"/>
    </source>
</evidence>
<proteinExistence type="predicted"/>
<feature type="compositionally biased region" description="Basic and acidic residues" evidence="1">
    <location>
        <begin position="61"/>
        <end position="74"/>
    </location>
</feature>
<sequence length="115" mass="13314">MFNSIFEKDKFSSKTATARLFPMAPKYTEETEAKLNKSLDEVGRKDRKEKKDKQQKKDKKDRKEQPKKDKLKEKKISKKVVISGSTMRKLFSAAGKTNDIDEFPSINVTLSIKKK</sequence>
<dbReference type="KEGG" id="tva:4768743"/>